<feature type="domain" description="Protein kinase" evidence="13">
    <location>
        <begin position="1"/>
        <end position="137"/>
    </location>
</feature>
<dbReference type="STRING" id="45351.A7RWY4"/>
<proteinExistence type="predicted"/>
<evidence type="ECO:0000313" key="15">
    <source>
        <dbReference type="Proteomes" id="UP000001593"/>
    </source>
</evidence>
<keyword evidence="8" id="KW-0418">Kinase</keyword>
<keyword evidence="12" id="KW-0829">Tyrosine-protein kinase</keyword>
<keyword evidence="4" id="KW-0812">Transmembrane</keyword>
<keyword evidence="5" id="KW-0732">Signal</keyword>
<dbReference type="SMART" id="SM00219">
    <property type="entry name" value="TyrKc"/>
    <property type="match status" value="1"/>
</dbReference>
<name>A7RWY4_NEMVE</name>
<sequence length="142" mass="16769">IHRDLAARNILVVKENLVKISDFGLSRLSQYYKTDKGKFPTRWYAPECLEFLKFTAKSDVWSFGVTMWEMFEYGGARPYQEIEDAQQVLPHLRRGNRLARPSTCPEDMYELLKKCWYNDPNLRPSSFMLTKEIKRLIDNLPS</sequence>
<dbReference type="InParanoid" id="A7RWY4"/>
<feature type="non-terminal residue" evidence="14">
    <location>
        <position position="1"/>
    </location>
</feature>
<dbReference type="PRINTS" id="PR00109">
    <property type="entry name" value="TYRKINASE"/>
</dbReference>
<dbReference type="PhylomeDB" id="A7RWY4"/>
<reference evidence="14 15" key="1">
    <citation type="journal article" date="2007" name="Science">
        <title>Sea anemone genome reveals ancestral eumetazoan gene repertoire and genomic organization.</title>
        <authorList>
            <person name="Putnam N.H."/>
            <person name="Srivastava M."/>
            <person name="Hellsten U."/>
            <person name="Dirks B."/>
            <person name="Chapman J."/>
            <person name="Salamov A."/>
            <person name="Terry A."/>
            <person name="Shapiro H."/>
            <person name="Lindquist E."/>
            <person name="Kapitonov V.V."/>
            <person name="Jurka J."/>
            <person name="Genikhovich G."/>
            <person name="Grigoriev I.V."/>
            <person name="Lucas S.M."/>
            <person name="Steele R.E."/>
            <person name="Finnerty J.R."/>
            <person name="Technau U."/>
            <person name="Martindale M.Q."/>
            <person name="Rokhsar D.S."/>
        </authorList>
    </citation>
    <scope>NUCLEOTIDE SEQUENCE [LARGE SCALE GENOMIC DNA]</scope>
    <source>
        <strain evidence="15">CH2 X CH6</strain>
    </source>
</reference>
<evidence type="ECO:0000259" key="13">
    <source>
        <dbReference type="PROSITE" id="PS50011"/>
    </source>
</evidence>
<dbReference type="GO" id="GO:0012505">
    <property type="term" value="C:endomembrane system"/>
    <property type="evidence" value="ECO:0007669"/>
    <property type="project" value="UniProtKB-SubCell"/>
</dbReference>
<dbReference type="Proteomes" id="UP000001593">
    <property type="component" value="Unassembled WGS sequence"/>
</dbReference>
<comment type="subcellular location">
    <subcellularLocation>
        <location evidence="1">Endomembrane system</location>
    </subcellularLocation>
    <subcellularLocation>
        <location evidence="2">Membrane</location>
        <topology evidence="2">Single-pass type I membrane protein</topology>
    </subcellularLocation>
</comment>
<dbReference type="KEGG" id="nve:5516063"/>
<dbReference type="GO" id="GO:0004714">
    <property type="term" value="F:transmembrane receptor protein tyrosine kinase activity"/>
    <property type="evidence" value="ECO:0000318"/>
    <property type="project" value="GO_Central"/>
</dbReference>
<evidence type="ECO:0000256" key="8">
    <source>
        <dbReference type="ARBA" id="ARBA00022777"/>
    </source>
</evidence>
<dbReference type="GO" id="GO:0048468">
    <property type="term" value="P:cell development"/>
    <property type="evidence" value="ECO:0007669"/>
    <property type="project" value="UniProtKB-ARBA"/>
</dbReference>
<organism evidence="14 15">
    <name type="scientific">Nematostella vectensis</name>
    <name type="common">Starlet sea anemone</name>
    <dbReference type="NCBI Taxonomy" id="45351"/>
    <lineage>
        <taxon>Eukaryota</taxon>
        <taxon>Metazoa</taxon>
        <taxon>Cnidaria</taxon>
        <taxon>Anthozoa</taxon>
        <taxon>Hexacorallia</taxon>
        <taxon>Actiniaria</taxon>
        <taxon>Edwardsiidae</taxon>
        <taxon>Nematostella</taxon>
    </lineage>
</organism>
<evidence type="ECO:0000256" key="11">
    <source>
        <dbReference type="ARBA" id="ARBA00023136"/>
    </source>
</evidence>
<dbReference type="GO" id="GO:0050793">
    <property type="term" value="P:regulation of developmental process"/>
    <property type="evidence" value="ECO:0007669"/>
    <property type="project" value="UniProtKB-ARBA"/>
</dbReference>
<dbReference type="OMA" id="RIMIARD"/>
<dbReference type="eggNOG" id="ENOG502QT06">
    <property type="taxonomic scope" value="Eukaryota"/>
</dbReference>
<evidence type="ECO:0000256" key="10">
    <source>
        <dbReference type="ARBA" id="ARBA00022989"/>
    </source>
</evidence>
<dbReference type="AlphaFoldDB" id="A7RWY4"/>
<dbReference type="GO" id="GO:0030182">
    <property type="term" value="P:neuron differentiation"/>
    <property type="evidence" value="ECO:0007669"/>
    <property type="project" value="UniProtKB-ARBA"/>
</dbReference>
<dbReference type="Pfam" id="PF07714">
    <property type="entry name" value="PK_Tyr_Ser-Thr"/>
    <property type="match status" value="1"/>
</dbReference>
<keyword evidence="6" id="KW-0677">Repeat</keyword>
<dbReference type="GO" id="GO:0005524">
    <property type="term" value="F:ATP binding"/>
    <property type="evidence" value="ECO:0007669"/>
    <property type="project" value="UniProtKB-KW"/>
</dbReference>
<dbReference type="PANTHER" id="PTHR24416:SF525">
    <property type="entry name" value="INSULIN-LIKE RECEPTOR"/>
    <property type="match status" value="1"/>
</dbReference>
<dbReference type="Gene3D" id="1.10.510.10">
    <property type="entry name" value="Transferase(Phosphotransferase) domain 1"/>
    <property type="match status" value="1"/>
</dbReference>
<dbReference type="SUPFAM" id="SSF56112">
    <property type="entry name" value="Protein kinase-like (PK-like)"/>
    <property type="match status" value="1"/>
</dbReference>
<evidence type="ECO:0000256" key="5">
    <source>
        <dbReference type="ARBA" id="ARBA00022729"/>
    </source>
</evidence>
<dbReference type="GO" id="GO:0043235">
    <property type="term" value="C:receptor complex"/>
    <property type="evidence" value="ECO:0000318"/>
    <property type="project" value="GO_Central"/>
</dbReference>
<gene>
    <name evidence="14" type="ORF">NEMVEDRAFT_v1g96187</name>
</gene>
<evidence type="ECO:0000256" key="1">
    <source>
        <dbReference type="ARBA" id="ARBA00004308"/>
    </source>
</evidence>
<dbReference type="InterPro" id="IPR020635">
    <property type="entry name" value="Tyr_kinase_cat_dom"/>
</dbReference>
<evidence type="ECO:0000256" key="4">
    <source>
        <dbReference type="ARBA" id="ARBA00022692"/>
    </source>
</evidence>
<protein>
    <recommendedName>
        <fullName evidence="13">Protein kinase domain-containing protein</fullName>
    </recommendedName>
</protein>
<evidence type="ECO:0000256" key="7">
    <source>
        <dbReference type="ARBA" id="ARBA00022741"/>
    </source>
</evidence>
<keyword evidence="9" id="KW-0067">ATP-binding</keyword>
<dbReference type="FunFam" id="1.10.510.10:FF:001512">
    <property type="entry name" value="Receptor tyrosine-protein kinase erbB-2"/>
    <property type="match status" value="1"/>
</dbReference>
<evidence type="ECO:0000256" key="6">
    <source>
        <dbReference type="ARBA" id="ARBA00022737"/>
    </source>
</evidence>
<dbReference type="HOGENOM" id="CLU_000288_7_40_1"/>
<dbReference type="PANTHER" id="PTHR24416">
    <property type="entry name" value="TYROSINE-PROTEIN KINASE RECEPTOR"/>
    <property type="match status" value="1"/>
</dbReference>
<keyword evidence="15" id="KW-1185">Reference proteome</keyword>
<evidence type="ECO:0000313" key="14">
    <source>
        <dbReference type="EMBL" id="EDO44055.1"/>
    </source>
</evidence>
<dbReference type="GO" id="GO:0007169">
    <property type="term" value="P:cell surface receptor protein tyrosine kinase signaling pathway"/>
    <property type="evidence" value="ECO:0000318"/>
    <property type="project" value="GO_Central"/>
</dbReference>
<keyword evidence="7" id="KW-0547">Nucleotide-binding</keyword>
<evidence type="ECO:0000256" key="9">
    <source>
        <dbReference type="ARBA" id="ARBA00022840"/>
    </source>
</evidence>
<dbReference type="InterPro" id="IPR050122">
    <property type="entry name" value="RTK"/>
</dbReference>
<evidence type="ECO:0000256" key="3">
    <source>
        <dbReference type="ARBA" id="ARBA00022679"/>
    </source>
</evidence>
<evidence type="ECO:0000256" key="2">
    <source>
        <dbReference type="ARBA" id="ARBA00004479"/>
    </source>
</evidence>
<dbReference type="PROSITE" id="PS50011">
    <property type="entry name" value="PROTEIN_KINASE_DOM"/>
    <property type="match status" value="1"/>
</dbReference>
<dbReference type="InterPro" id="IPR001245">
    <property type="entry name" value="Ser-Thr/Tyr_kinase_cat_dom"/>
</dbReference>
<dbReference type="EMBL" id="DS469548">
    <property type="protein sequence ID" value="EDO44055.1"/>
    <property type="molecule type" value="Genomic_DNA"/>
</dbReference>
<dbReference type="InterPro" id="IPR011009">
    <property type="entry name" value="Kinase-like_dom_sf"/>
</dbReference>
<dbReference type="InterPro" id="IPR000719">
    <property type="entry name" value="Prot_kinase_dom"/>
</dbReference>
<keyword evidence="11" id="KW-0472">Membrane</keyword>
<evidence type="ECO:0000256" key="12">
    <source>
        <dbReference type="ARBA" id="ARBA00023137"/>
    </source>
</evidence>
<accession>A7RWY4</accession>
<keyword evidence="10" id="KW-1133">Transmembrane helix</keyword>
<dbReference type="GO" id="GO:0005886">
    <property type="term" value="C:plasma membrane"/>
    <property type="evidence" value="ECO:0000318"/>
    <property type="project" value="GO_Central"/>
</dbReference>
<keyword evidence="3" id="KW-0808">Transferase</keyword>